<name>A0A139AFI0_GONPJ</name>
<dbReference type="EMBL" id="KQ965763">
    <property type="protein sequence ID" value="KXS15324.1"/>
    <property type="molecule type" value="Genomic_DNA"/>
</dbReference>
<accession>A0A139AFI0</accession>
<dbReference type="AlphaFoldDB" id="A0A139AFI0"/>
<proteinExistence type="predicted"/>
<sequence length="119" mass="13347">MSGKVKVDGIDFRRVSSLYETWDLVRAMLLTSHHLNPSELALAKGLLSHWTNFAATGSPLRNWEPYSASEGGHRLLHFEEGNTGLKMVDRDTVKNFDEGGMAFWTGVLMAQAPRDQSRK</sequence>
<dbReference type="Gene3D" id="3.40.50.1820">
    <property type="entry name" value="alpha/beta hydrolase"/>
    <property type="match status" value="1"/>
</dbReference>
<reference evidence="1 2" key="1">
    <citation type="journal article" date="2015" name="Genome Biol. Evol.">
        <title>Phylogenomic analyses indicate that early fungi evolved digesting cell walls of algal ancestors of land plants.</title>
        <authorList>
            <person name="Chang Y."/>
            <person name="Wang S."/>
            <person name="Sekimoto S."/>
            <person name="Aerts A.L."/>
            <person name="Choi C."/>
            <person name="Clum A."/>
            <person name="LaButti K.M."/>
            <person name="Lindquist E.A."/>
            <person name="Yee Ngan C."/>
            <person name="Ohm R.A."/>
            <person name="Salamov A.A."/>
            <person name="Grigoriev I.V."/>
            <person name="Spatafora J.W."/>
            <person name="Berbee M.L."/>
        </authorList>
    </citation>
    <scope>NUCLEOTIDE SEQUENCE [LARGE SCALE GENOMIC DNA]</scope>
    <source>
        <strain evidence="1 2">JEL478</strain>
    </source>
</reference>
<evidence type="ECO:0008006" key="3">
    <source>
        <dbReference type="Google" id="ProtNLM"/>
    </source>
</evidence>
<dbReference type="Proteomes" id="UP000070544">
    <property type="component" value="Unassembled WGS sequence"/>
</dbReference>
<organism evidence="1 2">
    <name type="scientific">Gonapodya prolifera (strain JEL478)</name>
    <name type="common">Monoblepharis prolifera</name>
    <dbReference type="NCBI Taxonomy" id="1344416"/>
    <lineage>
        <taxon>Eukaryota</taxon>
        <taxon>Fungi</taxon>
        <taxon>Fungi incertae sedis</taxon>
        <taxon>Chytridiomycota</taxon>
        <taxon>Chytridiomycota incertae sedis</taxon>
        <taxon>Monoblepharidomycetes</taxon>
        <taxon>Monoblepharidales</taxon>
        <taxon>Gonapodyaceae</taxon>
        <taxon>Gonapodya</taxon>
    </lineage>
</organism>
<gene>
    <name evidence="1" type="ORF">M427DRAFT_327715</name>
</gene>
<dbReference type="InterPro" id="IPR029058">
    <property type="entry name" value="AB_hydrolase_fold"/>
</dbReference>
<dbReference type="SUPFAM" id="SSF53474">
    <property type="entry name" value="alpha/beta-Hydrolases"/>
    <property type="match status" value="1"/>
</dbReference>
<protein>
    <recommendedName>
        <fullName evidence="3">Carboxylesterase type B domain-containing protein</fullName>
    </recommendedName>
</protein>
<evidence type="ECO:0000313" key="2">
    <source>
        <dbReference type="Proteomes" id="UP000070544"/>
    </source>
</evidence>
<keyword evidence="2" id="KW-1185">Reference proteome</keyword>
<evidence type="ECO:0000313" key="1">
    <source>
        <dbReference type="EMBL" id="KXS15324.1"/>
    </source>
</evidence>